<evidence type="ECO:0000313" key="3">
    <source>
        <dbReference type="Proteomes" id="UP000712281"/>
    </source>
</evidence>
<dbReference type="EMBL" id="QGKW02001940">
    <property type="protein sequence ID" value="KAF2555823.1"/>
    <property type="molecule type" value="Genomic_DNA"/>
</dbReference>
<protein>
    <submittedName>
        <fullName evidence="2">Uncharacterized protein</fullName>
    </submittedName>
</protein>
<feature type="compositionally biased region" description="Basic residues" evidence="1">
    <location>
        <begin position="415"/>
        <end position="430"/>
    </location>
</feature>
<accession>A0A8S9HCQ9</accession>
<dbReference type="AlphaFoldDB" id="A0A8S9HCQ9"/>
<evidence type="ECO:0000256" key="1">
    <source>
        <dbReference type="SAM" id="MobiDB-lite"/>
    </source>
</evidence>
<organism evidence="2 3">
    <name type="scientific">Brassica cretica</name>
    <name type="common">Mustard</name>
    <dbReference type="NCBI Taxonomy" id="69181"/>
    <lineage>
        <taxon>Eukaryota</taxon>
        <taxon>Viridiplantae</taxon>
        <taxon>Streptophyta</taxon>
        <taxon>Embryophyta</taxon>
        <taxon>Tracheophyta</taxon>
        <taxon>Spermatophyta</taxon>
        <taxon>Magnoliopsida</taxon>
        <taxon>eudicotyledons</taxon>
        <taxon>Gunneridae</taxon>
        <taxon>Pentapetalae</taxon>
        <taxon>rosids</taxon>
        <taxon>malvids</taxon>
        <taxon>Brassicales</taxon>
        <taxon>Brassicaceae</taxon>
        <taxon>Brassiceae</taxon>
        <taxon>Brassica</taxon>
    </lineage>
</organism>
<evidence type="ECO:0000313" key="2">
    <source>
        <dbReference type="EMBL" id="KAF2555823.1"/>
    </source>
</evidence>
<dbReference type="Proteomes" id="UP000712281">
    <property type="component" value="Unassembled WGS sequence"/>
</dbReference>
<comment type="caution">
    <text evidence="2">The sequence shown here is derived from an EMBL/GenBank/DDBJ whole genome shotgun (WGS) entry which is preliminary data.</text>
</comment>
<name>A0A8S9HCQ9_BRACR</name>
<sequence length="496" mass="55760">MVKGRATGDASSDESCNEMRKQRGKLRQNKIIKLWSCPRAMKESIESKISYNVKLRGRDLTAGKRRMIYTADSWTLNKILFPQALIGSTRSADTAKIDHDLTSKKLLYAANWTMEQEEDIQLYLHPIWSHISSCRKHLKSLCKLDPDAFPIPMMSSKLIDIAASNEQSKPLSKTLFESLSSVGVLRLTYQQWLAENNYNHTDVSSFIRFLDSLRALEKKILSEIVGSPSFTVSIQLYIEVIEKHSFFWSDLVSSSDECKLFFFWSLIKAIKKLDSSFPEEVHVVLEESKNINNIALHGEPESLYYGHMGAILPCSERVAGARRWSLSPEQPCAVITFSSTPPFANLESRACKTTIVFLSSREAVHTNHAAIGARPKPLEPPEVLHPCARETHAPTQSVGVTAHSGHAPPSPTAIRRSHRARPPLVRRRKAAAASPPHLRRRRDVCTGCHVCGDLRSVDYCASDACRVIYVYPYEENAGHRDCLMLELDLHSCSAMN</sequence>
<reference evidence="2" key="1">
    <citation type="submission" date="2019-12" db="EMBL/GenBank/DDBJ databases">
        <title>Genome sequencing and annotation of Brassica cretica.</title>
        <authorList>
            <person name="Studholme D.J."/>
            <person name="Sarris P.F."/>
        </authorList>
    </citation>
    <scope>NUCLEOTIDE SEQUENCE</scope>
    <source>
        <strain evidence="2">PFS-001/15</strain>
        <tissue evidence="2">Leaf</tissue>
    </source>
</reference>
<feature type="region of interest" description="Disordered" evidence="1">
    <location>
        <begin position="399"/>
        <end position="436"/>
    </location>
</feature>
<feature type="region of interest" description="Disordered" evidence="1">
    <location>
        <begin position="1"/>
        <end position="22"/>
    </location>
</feature>
<proteinExistence type="predicted"/>
<gene>
    <name evidence="2" type="ORF">F2Q68_00016508</name>
</gene>